<accession>A0A5J4VB77</accession>
<dbReference type="Gene3D" id="2.60.120.920">
    <property type="match status" value="1"/>
</dbReference>
<name>A0A5J4VB77_9EUKA</name>
<evidence type="ECO:0008006" key="4">
    <source>
        <dbReference type="Google" id="ProtNLM"/>
    </source>
</evidence>
<dbReference type="EMBL" id="SNRW01008304">
    <property type="protein sequence ID" value="KAA6379735.1"/>
    <property type="molecule type" value="Genomic_DNA"/>
</dbReference>
<evidence type="ECO:0000313" key="3">
    <source>
        <dbReference type="Proteomes" id="UP000324800"/>
    </source>
</evidence>
<dbReference type="AlphaFoldDB" id="A0A5J4VB77"/>
<evidence type="ECO:0000256" key="1">
    <source>
        <dbReference type="SAM" id="MobiDB-lite"/>
    </source>
</evidence>
<proteinExistence type="predicted"/>
<reference evidence="2 3" key="1">
    <citation type="submission" date="2019-03" db="EMBL/GenBank/DDBJ databases">
        <title>Single cell metagenomics reveals metabolic interactions within the superorganism composed of flagellate Streblomastix strix and complex community of Bacteroidetes bacteria on its surface.</title>
        <authorList>
            <person name="Treitli S.C."/>
            <person name="Kolisko M."/>
            <person name="Husnik F."/>
            <person name="Keeling P."/>
            <person name="Hampl V."/>
        </authorList>
    </citation>
    <scope>NUCLEOTIDE SEQUENCE [LARGE SCALE GENOMIC DNA]</scope>
    <source>
        <strain evidence="2">ST1C</strain>
    </source>
</reference>
<dbReference type="InterPro" id="IPR013320">
    <property type="entry name" value="ConA-like_dom_sf"/>
</dbReference>
<dbReference type="OrthoDB" id="2329056at2759"/>
<sequence length="250" mass="28315">ERARLSEQQKLQVQEQLRTKDADNQRLQNEINQLRQIQAPSSATHSTQVIQPVVDRNATIEDNKSELENPDPTEQGVRLERIQDLNRKAVALKQGSLCVSLNKVIKDGIHRIEVRFKKCNSGKYSFGSVGIVKAGYKIPYSCKPFGEPHKQNMLEYYGNTGKVYFKGTETPGNDLFSHGQLIAMELNADVGTLHFFVDGIQQPVFVRGIKEAVKFYFYIFQNNTSFSIVSVKKLPIPTAMTLPNEKAVQW</sequence>
<organism evidence="2 3">
    <name type="scientific">Streblomastix strix</name>
    <dbReference type="NCBI Taxonomy" id="222440"/>
    <lineage>
        <taxon>Eukaryota</taxon>
        <taxon>Metamonada</taxon>
        <taxon>Preaxostyla</taxon>
        <taxon>Oxymonadida</taxon>
        <taxon>Streblomastigidae</taxon>
        <taxon>Streblomastix</taxon>
    </lineage>
</organism>
<comment type="caution">
    <text evidence="2">The sequence shown here is derived from an EMBL/GenBank/DDBJ whole genome shotgun (WGS) entry which is preliminary data.</text>
</comment>
<protein>
    <recommendedName>
        <fullName evidence="4">B30.2/SPRY domain-containing protein</fullName>
    </recommendedName>
</protein>
<feature type="non-terminal residue" evidence="2">
    <location>
        <position position="1"/>
    </location>
</feature>
<dbReference type="Proteomes" id="UP000324800">
    <property type="component" value="Unassembled WGS sequence"/>
</dbReference>
<gene>
    <name evidence="2" type="ORF">EZS28_024739</name>
</gene>
<dbReference type="SUPFAM" id="SSF49899">
    <property type="entry name" value="Concanavalin A-like lectins/glucanases"/>
    <property type="match status" value="1"/>
</dbReference>
<feature type="region of interest" description="Disordered" evidence="1">
    <location>
        <begin position="1"/>
        <end position="22"/>
    </location>
</feature>
<evidence type="ECO:0000313" key="2">
    <source>
        <dbReference type="EMBL" id="KAA6379735.1"/>
    </source>
</evidence>
<dbReference type="InterPro" id="IPR043136">
    <property type="entry name" value="B30.2/SPRY_sf"/>
</dbReference>